<reference evidence="7 8" key="1">
    <citation type="journal article" date="2014" name="PLoS Genet.">
        <title>Hidden diversity in honey bee gut symbionts detected by single-cell genomics.</title>
        <authorList>
            <person name="Engel P."/>
            <person name="Stepanauskas R."/>
            <person name="Moran N."/>
        </authorList>
    </citation>
    <scope>NUCLEOTIDE SEQUENCE [LARGE SCALE GENOMIC DNA]</scope>
    <source>
        <strain evidence="7 8">SCGC AB-598-J21</strain>
    </source>
</reference>
<accession>A0A074V462</accession>
<feature type="domain" description="Chorismate-utilising enzyme C-terminal" evidence="6">
    <location>
        <begin position="121"/>
        <end position="376"/>
    </location>
</feature>
<protein>
    <recommendedName>
        <fullName evidence="3">isochorismate synthase</fullName>
        <ecNumber evidence="3">5.4.4.2</ecNumber>
    </recommendedName>
    <alternativeName>
        <fullName evidence="5">Isochorismate mutase</fullName>
    </alternativeName>
</protein>
<evidence type="ECO:0000256" key="4">
    <source>
        <dbReference type="ARBA" id="ARBA00023235"/>
    </source>
</evidence>
<dbReference type="EC" id="5.4.4.2" evidence="3"/>
<gene>
    <name evidence="7" type="ORF">SASC598J21_019240</name>
</gene>
<dbReference type="SUPFAM" id="SSF56322">
    <property type="entry name" value="ADC synthase"/>
    <property type="match status" value="1"/>
</dbReference>
<comment type="catalytic activity">
    <reaction evidence="1">
        <text>chorismate = isochorismate</text>
        <dbReference type="Rhea" id="RHEA:18985"/>
        <dbReference type="ChEBI" id="CHEBI:29748"/>
        <dbReference type="ChEBI" id="CHEBI:29780"/>
        <dbReference type="EC" id="5.4.4.2"/>
    </reaction>
</comment>
<dbReference type="Pfam" id="PF00425">
    <property type="entry name" value="Chorismate_bind"/>
    <property type="match status" value="1"/>
</dbReference>
<dbReference type="InterPro" id="IPR004561">
    <property type="entry name" value="IsoChor_synthase"/>
</dbReference>
<sequence length="387" mass="43586">MTITESSVVSRSPIQSQDQFACFATRQHHISARHLIHKIHMPVNQSESCNQQIADCFNHIKAQGYANPILIAAIPFDTRKNGTLNFYSEFNQTSPAHFEHNTASAGKTANSLIRKKTLVERQAFEHSVQTALSAMEDKQMQKIVLSQATEFEFARQYSPEDLLNILIRQNPDAYKFMIPVEEDQYIFGASPELLLSRQQQQVHSNPLAGSRPRPAIPEHNSQTQTELYQSAKDRHEHQLVIDNIRHKLSSYCSAYQASEIPEILTTSTMFHLSSVFQGQLKADAPDALNLALHLHPTPAVCGTPTDIARDFILNHEGYNRHYYSGLNGWMDASGNGEWVVTIRNGLLNHNIIRLYAGAGIVEGSDAAAEWFETEAKMQTMLNVFQQQ</sequence>
<evidence type="ECO:0000256" key="5">
    <source>
        <dbReference type="ARBA" id="ARBA00041564"/>
    </source>
</evidence>
<dbReference type="GO" id="GO:0008909">
    <property type="term" value="F:isochorismate synthase activity"/>
    <property type="evidence" value="ECO:0007669"/>
    <property type="project" value="UniProtKB-EC"/>
</dbReference>
<proteinExistence type="inferred from homology"/>
<name>A0A074V462_9NEIS</name>
<evidence type="ECO:0000313" key="7">
    <source>
        <dbReference type="EMBL" id="KEQ00223.1"/>
    </source>
</evidence>
<evidence type="ECO:0000256" key="3">
    <source>
        <dbReference type="ARBA" id="ARBA00012824"/>
    </source>
</evidence>
<dbReference type="InterPro" id="IPR005801">
    <property type="entry name" value="ADC_synthase"/>
</dbReference>
<evidence type="ECO:0000256" key="1">
    <source>
        <dbReference type="ARBA" id="ARBA00000799"/>
    </source>
</evidence>
<dbReference type="PANTHER" id="PTHR42839:SF2">
    <property type="entry name" value="ISOCHORISMATE SYNTHASE ENTC"/>
    <property type="match status" value="1"/>
</dbReference>
<organism evidence="7 8">
    <name type="scientific">Snodgrassella alvi SCGC AB-598-J21</name>
    <dbReference type="NCBI Taxonomy" id="1385367"/>
    <lineage>
        <taxon>Bacteria</taxon>
        <taxon>Pseudomonadati</taxon>
        <taxon>Pseudomonadota</taxon>
        <taxon>Betaproteobacteria</taxon>
        <taxon>Neisseriales</taxon>
        <taxon>Neisseriaceae</taxon>
        <taxon>Snodgrassella</taxon>
    </lineage>
</organism>
<dbReference type="Proteomes" id="UP000027644">
    <property type="component" value="Unassembled WGS sequence"/>
</dbReference>
<dbReference type="EMBL" id="AVQL01000453">
    <property type="protein sequence ID" value="KEQ00223.1"/>
    <property type="molecule type" value="Genomic_DNA"/>
</dbReference>
<dbReference type="InterPro" id="IPR015890">
    <property type="entry name" value="Chorismate_C"/>
</dbReference>
<evidence type="ECO:0000259" key="6">
    <source>
        <dbReference type="Pfam" id="PF00425"/>
    </source>
</evidence>
<dbReference type="NCBIfam" id="TIGR00543">
    <property type="entry name" value="isochor_syn"/>
    <property type="match status" value="1"/>
</dbReference>
<dbReference type="PANTHER" id="PTHR42839">
    <property type="entry name" value="ISOCHORISMATE SYNTHASE ENTC"/>
    <property type="match status" value="1"/>
</dbReference>
<comment type="similarity">
    <text evidence="2">Belongs to the isochorismate synthase family.</text>
</comment>
<comment type="caution">
    <text evidence="7">The sequence shown here is derived from an EMBL/GenBank/DDBJ whole genome shotgun (WGS) entry which is preliminary data.</text>
</comment>
<keyword evidence="4" id="KW-0413">Isomerase</keyword>
<evidence type="ECO:0000313" key="8">
    <source>
        <dbReference type="Proteomes" id="UP000027644"/>
    </source>
</evidence>
<dbReference type="AlphaFoldDB" id="A0A074V462"/>
<dbReference type="Gene3D" id="3.60.120.10">
    <property type="entry name" value="Anthranilate synthase"/>
    <property type="match status" value="1"/>
</dbReference>
<evidence type="ECO:0000256" key="2">
    <source>
        <dbReference type="ARBA" id="ARBA00005297"/>
    </source>
</evidence>